<dbReference type="EMBL" id="CM047592">
    <property type="protein sequence ID" value="KAI9917177.1"/>
    <property type="molecule type" value="Genomic_DNA"/>
</dbReference>
<protein>
    <submittedName>
        <fullName evidence="1">Uncharacterized protein</fullName>
    </submittedName>
</protein>
<keyword evidence="2" id="KW-1185">Reference proteome</keyword>
<sequence>MAGTRLQIVAAFITFTLLVAPLAWHLTQVERADLPVLRIQALSWHASRFGGPVTFPVAIYSLHADSSISLAPSRATTVVYLTHVLELTGDETKKLDQAIVAGLQATDDVLYTLRPTPSMRFSLFLLCDEDAARAAPVLMVGKYRHAWSFRCQVEKGDELYAAIEKLMDKHVYPNEGEKRGNQPLDTRMARIARRYRLQFSLLKENPVTVWKDSLQTLVELYMGRFIAKVGAIANFTLETQVVQYARLAKEVTPSAHGKSYYIHADELKHAVVGKFKSVNDYFDVAMLEEGERMLRFMAALPDSAHSPLYIRSGRGNETDRTQSFEVPGWGLVVILNSDALLAPSSGTSAAIASATKERELQRVMGLFISGFRTFLGVSSFSHRQQEEENARGATSRRQLVFLPSIRDGIADWELDMVMRARFATLMQSAIETLQSTVALVEAFPELRVLERVQARVEEAVTRLEAILCTTDDHPHDAPTCGKVPDLAPLLVLAREAAELTDAAYNDHTMIRQLYFPQEKMWGVYAPLLAPLLLPFVLGFVRELRRFKAKRAAKR</sequence>
<dbReference type="Proteomes" id="UP001163321">
    <property type="component" value="Chromosome 13"/>
</dbReference>
<comment type="caution">
    <text evidence="1">The sequence shown here is derived from an EMBL/GenBank/DDBJ whole genome shotgun (WGS) entry which is preliminary data.</text>
</comment>
<proteinExistence type="predicted"/>
<organism evidence="1 2">
    <name type="scientific">Peronosclerospora sorghi</name>
    <dbReference type="NCBI Taxonomy" id="230839"/>
    <lineage>
        <taxon>Eukaryota</taxon>
        <taxon>Sar</taxon>
        <taxon>Stramenopiles</taxon>
        <taxon>Oomycota</taxon>
        <taxon>Peronosporomycetes</taxon>
        <taxon>Peronosporales</taxon>
        <taxon>Peronosporaceae</taxon>
        <taxon>Peronosclerospora</taxon>
    </lineage>
</organism>
<name>A0ACC0WF22_9STRA</name>
<reference evidence="1 2" key="1">
    <citation type="journal article" date="2022" name="bioRxiv">
        <title>The genome of the oomycete Peronosclerospora sorghi, a cosmopolitan pathogen of maize and sorghum, is inflated with dispersed pseudogenes.</title>
        <authorList>
            <person name="Fletcher K."/>
            <person name="Martin F."/>
            <person name="Isakeit T."/>
            <person name="Cavanaugh K."/>
            <person name="Magill C."/>
            <person name="Michelmore R."/>
        </authorList>
    </citation>
    <scope>NUCLEOTIDE SEQUENCE [LARGE SCALE GENOMIC DNA]</scope>
    <source>
        <strain evidence="1">P6</strain>
    </source>
</reference>
<evidence type="ECO:0000313" key="2">
    <source>
        <dbReference type="Proteomes" id="UP001163321"/>
    </source>
</evidence>
<gene>
    <name evidence="1" type="ORF">PsorP6_013341</name>
</gene>
<accession>A0ACC0WF22</accession>
<evidence type="ECO:0000313" key="1">
    <source>
        <dbReference type="EMBL" id="KAI9917177.1"/>
    </source>
</evidence>